<evidence type="ECO:0000259" key="5">
    <source>
        <dbReference type="Pfam" id="PF24883"/>
    </source>
</evidence>
<feature type="repeat" description="ANK" evidence="3">
    <location>
        <begin position="668"/>
        <end position="700"/>
    </location>
</feature>
<dbReference type="Gene3D" id="3.40.50.300">
    <property type="entry name" value="P-loop containing nucleotide triphosphate hydrolases"/>
    <property type="match status" value="1"/>
</dbReference>
<evidence type="ECO:0000259" key="4">
    <source>
        <dbReference type="Pfam" id="PF22939"/>
    </source>
</evidence>
<feature type="repeat" description="ANK" evidence="3">
    <location>
        <begin position="834"/>
        <end position="866"/>
    </location>
</feature>
<dbReference type="InterPro" id="IPR056884">
    <property type="entry name" value="NPHP3-like_N"/>
</dbReference>
<evidence type="ECO:0000313" key="7">
    <source>
        <dbReference type="Proteomes" id="UP000664132"/>
    </source>
</evidence>
<reference evidence="6" key="1">
    <citation type="submission" date="2021-02" db="EMBL/GenBank/DDBJ databases">
        <title>Genome sequence Cadophora malorum strain M34.</title>
        <authorList>
            <person name="Stefanovic E."/>
            <person name="Vu D."/>
            <person name="Scully C."/>
            <person name="Dijksterhuis J."/>
            <person name="Roader J."/>
            <person name="Houbraken J."/>
        </authorList>
    </citation>
    <scope>NUCLEOTIDE SEQUENCE</scope>
    <source>
        <strain evidence="6">M34</strain>
    </source>
</reference>
<gene>
    <name evidence="6" type="ORF">IFR04_006204</name>
</gene>
<dbReference type="PANTHER" id="PTHR24188:SF29">
    <property type="entry name" value="GH09064P"/>
    <property type="match status" value="1"/>
</dbReference>
<dbReference type="Gene3D" id="1.25.40.20">
    <property type="entry name" value="Ankyrin repeat-containing domain"/>
    <property type="match status" value="3"/>
</dbReference>
<dbReference type="InterPro" id="IPR036770">
    <property type="entry name" value="Ankyrin_rpt-contain_sf"/>
</dbReference>
<dbReference type="EMBL" id="JAFJYH010000080">
    <property type="protein sequence ID" value="KAG4420614.1"/>
    <property type="molecule type" value="Genomic_DNA"/>
</dbReference>
<comment type="caution">
    <text evidence="6">The sequence shown here is derived from an EMBL/GenBank/DDBJ whole genome shotgun (WGS) entry which is preliminary data.</text>
</comment>
<accession>A0A8H7WBE1</accession>
<organism evidence="6 7">
    <name type="scientific">Cadophora malorum</name>
    <dbReference type="NCBI Taxonomy" id="108018"/>
    <lineage>
        <taxon>Eukaryota</taxon>
        <taxon>Fungi</taxon>
        <taxon>Dikarya</taxon>
        <taxon>Ascomycota</taxon>
        <taxon>Pezizomycotina</taxon>
        <taxon>Leotiomycetes</taxon>
        <taxon>Helotiales</taxon>
        <taxon>Ploettnerulaceae</taxon>
        <taxon>Cadophora</taxon>
    </lineage>
</organism>
<feature type="domain" description="GPI inositol-deacylase winged helix" evidence="4">
    <location>
        <begin position="482"/>
        <end position="566"/>
    </location>
</feature>
<dbReference type="Pfam" id="PF22939">
    <property type="entry name" value="WHD_GPIID"/>
    <property type="match status" value="1"/>
</dbReference>
<dbReference type="SUPFAM" id="SSF48403">
    <property type="entry name" value="Ankyrin repeat"/>
    <property type="match status" value="1"/>
</dbReference>
<feature type="repeat" description="ANK" evidence="3">
    <location>
        <begin position="701"/>
        <end position="733"/>
    </location>
</feature>
<dbReference type="SMART" id="SM00248">
    <property type="entry name" value="ANK"/>
    <property type="match status" value="9"/>
</dbReference>
<keyword evidence="1" id="KW-0677">Repeat</keyword>
<dbReference type="SUPFAM" id="SSF52540">
    <property type="entry name" value="P-loop containing nucleoside triphosphate hydrolases"/>
    <property type="match status" value="1"/>
</dbReference>
<sequence length="970" mass="107442">MGDPFGIIGVIGVAAQVIQMTVQVGLDWKDAPSDARAFLLELRTLQTVLQETNKNITQNPDFVKAFEDRHSTILSQLGDPSKETAARSLLSAAEVELKNRVKDLTKRSQSGRVSWETLKGAFTAKKTRDAVENLNRQCQALNSMAAIDAIALGASTHSKVLETQKAVEEVQQHQLNQVKNTEEKLILEWLTPIDYAPQQVDFIKRRQSGTGQWLLDHPDFRDWLQGDKGTLFCPGIPGAGKTILTAVVVEHLTNQFHNDSNVGIAYIYCNFRRTDEQKLEDLLASLLRQLTESQISLPRPVTELHERHKKKRTRPSADELSKALQETCASFSRSFIIVDALDECQAAQRSSLVKEAINLGARRGVNLFMTSRLIPEITDKLDRSCWLEIRASKEDVERYLEDHIQQSSSAIQKMQGEIKTAISDAVDGMFLLAQIYFDSLKSETRPKKIRAILKGLGTQIADSGEKQRLELLIKAYDDAMQRITEEPRSRDLGIQVLSWITCAKRPLTTTELQYALTVEPGDLELNEEDLLEVNDMVAVCAGLVTVDEEGDIIRLVHYTTQEYLQRTQGKWFPNAEKDISTICVTYLSFSQFETGACATNDEFEERLQNNPLYDYAARNWGHHARQASISSKDAICLLQTPSLREASSQALLIAKRSWHWAYSQQFPRYRTSLHVVAYFGMVAAVAELIAAGAIVNAKDGDDSTPLHLASWNGHATVVQLLIEAAAMVNAWNKDEKTPLHLASSSGYYTVAQLLLKGGAKVNSFGDYNRRPLHHASRNGHDAIVQLLIEAGADINAEDRAERTPLHLASWNGHATVVQLLIVAGATSVGCEDKRGITPLHYASQKGHNAVVQLLIAAGANVNDKDHDDSTPLHDAAASGYCTIVQKLIATGATVDASDIFKWTSLHFASRNGHDAIVQLLIKAGATVDAKNKDEKTPLYYASLKGHDTIVQKLIEAGATVDTKDKYESKP</sequence>
<feature type="repeat" description="ANK" evidence="3">
    <location>
        <begin position="900"/>
        <end position="932"/>
    </location>
</feature>
<dbReference type="InterPro" id="IPR027417">
    <property type="entry name" value="P-loop_NTPase"/>
</dbReference>
<evidence type="ECO:0000256" key="1">
    <source>
        <dbReference type="ARBA" id="ARBA00022737"/>
    </source>
</evidence>
<dbReference type="PANTHER" id="PTHR24188">
    <property type="entry name" value="ANKYRIN REPEAT PROTEIN"/>
    <property type="match status" value="1"/>
</dbReference>
<dbReference type="OrthoDB" id="195446at2759"/>
<dbReference type="Pfam" id="PF00023">
    <property type="entry name" value="Ank"/>
    <property type="match status" value="3"/>
</dbReference>
<dbReference type="Pfam" id="PF12796">
    <property type="entry name" value="Ank_2"/>
    <property type="match status" value="2"/>
</dbReference>
<feature type="repeat" description="ANK" evidence="3">
    <location>
        <begin position="933"/>
        <end position="965"/>
    </location>
</feature>
<keyword evidence="7" id="KW-1185">Reference proteome</keyword>
<evidence type="ECO:0000256" key="3">
    <source>
        <dbReference type="PROSITE-ProRule" id="PRU00023"/>
    </source>
</evidence>
<dbReference type="Proteomes" id="UP000664132">
    <property type="component" value="Unassembled WGS sequence"/>
</dbReference>
<dbReference type="InterPro" id="IPR054471">
    <property type="entry name" value="GPIID_WHD"/>
</dbReference>
<name>A0A8H7WBE1_9HELO</name>
<evidence type="ECO:0000313" key="6">
    <source>
        <dbReference type="EMBL" id="KAG4420614.1"/>
    </source>
</evidence>
<dbReference type="PROSITE" id="PS50297">
    <property type="entry name" value="ANK_REP_REGION"/>
    <property type="match status" value="8"/>
</dbReference>
<dbReference type="PROSITE" id="PS50088">
    <property type="entry name" value="ANK_REPEAT"/>
    <property type="match status" value="9"/>
</dbReference>
<feature type="repeat" description="ANK" evidence="3">
    <location>
        <begin position="800"/>
        <end position="825"/>
    </location>
</feature>
<feature type="repeat" description="ANK" evidence="3">
    <location>
        <begin position="767"/>
        <end position="799"/>
    </location>
</feature>
<dbReference type="InterPro" id="IPR002110">
    <property type="entry name" value="Ankyrin_rpt"/>
</dbReference>
<protein>
    <recommendedName>
        <fullName evidence="8">Ankyrin</fullName>
    </recommendedName>
</protein>
<feature type="domain" description="Nephrocystin 3-like N-terminal" evidence="5">
    <location>
        <begin position="209"/>
        <end position="372"/>
    </location>
</feature>
<feature type="repeat" description="ANK" evidence="3">
    <location>
        <begin position="867"/>
        <end position="899"/>
    </location>
</feature>
<proteinExistence type="predicted"/>
<dbReference type="PRINTS" id="PR01415">
    <property type="entry name" value="ANKYRIN"/>
</dbReference>
<dbReference type="AlphaFoldDB" id="A0A8H7WBE1"/>
<keyword evidence="2 3" id="KW-0040">ANK repeat</keyword>
<evidence type="ECO:0008006" key="8">
    <source>
        <dbReference type="Google" id="ProtNLM"/>
    </source>
</evidence>
<evidence type="ECO:0000256" key="2">
    <source>
        <dbReference type="ARBA" id="ARBA00023043"/>
    </source>
</evidence>
<dbReference type="Pfam" id="PF24883">
    <property type="entry name" value="NPHP3_N"/>
    <property type="match status" value="1"/>
</dbReference>
<feature type="repeat" description="ANK" evidence="3">
    <location>
        <begin position="734"/>
        <end position="766"/>
    </location>
</feature>